<dbReference type="InterPro" id="IPR036859">
    <property type="entry name" value="CAP-Gly_dom_sf"/>
</dbReference>
<dbReference type="GO" id="GO:0007023">
    <property type="term" value="P:post-chaperonin tubulin folding pathway"/>
    <property type="evidence" value="ECO:0007669"/>
    <property type="project" value="InterPro"/>
</dbReference>
<dbReference type="InterPro" id="IPR045172">
    <property type="entry name" value="TBCB_Ubl"/>
</dbReference>
<evidence type="ECO:0000256" key="1">
    <source>
        <dbReference type="ARBA" id="ARBA00022737"/>
    </source>
</evidence>
<dbReference type="InterPro" id="IPR011990">
    <property type="entry name" value="TPR-like_helical_dom_sf"/>
</dbReference>
<sequence length="1033" mass="114580">MSDQFVVLSGDFVTIKITGSASDFTSERRFPKGMTIFELKSKLELVTGCSCSTMTLELYDTEDKLVCTLSNNDAMLGSYPVEDGMRIHANDPASKGAFDFAAAGASADGKPLYTMSDEEYRKKGDTFLQFKKANKLGEFAKVDPEAERKNREAEAEEKALAATITVGSRCEVSVPGQASRRGEVAFVGQTSFKPGWWIGVRLDEPFGKNDGSVAGKRYFQCPPKYALCEFELQIIGKFNEAATSKGSDGDGSDCPENSTFLDELRVEICEKHGSVENYLDHLLDSYIQSNYLGPVASEAASDTPGSVNKKCQAYLQSVCSEPVSVKSKHLHCLALGQFIVDSLLLPAFQPMHCLYSARLISLLQDMLEDKAPALHKRLMSIVENGVQLDDPDDDLTSSPEAVAKFERYFEHQLLLAQLCLAYFESRHAIRIVTECQARLGLTASLSGAAGVRTRFQQTSHAQLYLSIDARHAGLRDYQAELETSGSQLPRDVAPTDDTLLPTVKFSETDSDAELARLAASNLSPVEQVCLLAASDCHRRSRASDGIIEEELLAYANALLIRPTSWSATAAALLRRSRIELGLLGGSGGSGGASSRRLERALHQLEELSNQLAKPDPEFYPFRRRLFFACSLPPVWRLQLDLADALAAVGAVSSALDIYLRWDSYSQIIACYQKLDKPALAEKIIRDRLAESETPELYCALAEVTRDWNHLHTAWRLSNGRCARAARSLGYVAMVAGQYAEAMRQFELALAANHLQPKAWFTYGCCCLQAGEIEKAELAFRRSAQLEPDNYEAWTNLGTAMVRRGNKIGACSALREALKSNWEQWRVWDNYLAVCADTGQFNEAMRAYHRLLELRPKYWDPHSAGVLIRAASSDEELIEDSAAREDLRRRLLTLFARVAAQSSGDAEFWWLYAKLLSLTEEGETGKASLNAELKGRILQTLQKCHRCDTQQSDWFKSSADNRDRVLNRAADIAQRYLDFAEDCPQSLLSARLMLTGLLARRLEDGPPMPPPPAELMQRLREQLESINSLLKPAV</sequence>
<dbReference type="PROSITE" id="PS00845">
    <property type="entry name" value="CAP_GLY_1"/>
    <property type="match status" value="1"/>
</dbReference>
<dbReference type="GO" id="GO:0043014">
    <property type="term" value="F:alpha-tubulin binding"/>
    <property type="evidence" value="ECO:0007669"/>
    <property type="project" value="InterPro"/>
</dbReference>
<dbReference type="InterPro" id="IPR029071">
    <property type="entry name" value="Ubiquitin-like_domsf"/>
</dbReference>
<dbReference type="Pfam" id="PF14560">
    <property type="entry name" value="Ubiquitin_2"/>
    <property type="match status" value="1"/>
</dbReference>
<dbReference type="Proteomes" id="UP000095280">
    <property type="component" value="Unplaced"/>
</dbReference>
<dbReference type="InterPro" id="IPR000626">
    <property type="entry name" value="Ubiquitin-like_dom"/>
</dbReference>
<dbReference type="SUPFAM" id="SSF48452">
    <property type="entry name" value="TPR-like"/>
    <property type="match status" value="1"/>
</dbReference>
<dbReference type="PANTHER" id="PTHR16193:SF0">
    <property type="entry name" value="TETRATRICOPEPTIDE REPEAT PROTEIN 27"/>
    <property type="match status" value="1"/>
</dbReference>
<dbReference type="SUPFAM" id="SSF54236">
    <property type="entry name" value="Ubiquitin-like"/>
    <property type="match status" value="1"/>
</dbReference>
<evidence type="ECO:0000256" key="4">
    <source>
        <dbReference type="ARBA" id="ARBA00024020"/>
    </source>
</evidence>
<name>A0A1I8HIY4_9PLAT</name>
<dbReference type="SMART" id="SM00028">
    <property type="entry name" value="TPR"/>
    <property type="match status" value="5"/>
</dbReference>
<keyword evidence="1" id="KW-0677">Repeat</keyword>
<keyword evidence="7" id="KW-1185">Reference proteome</keyword>
<dbReference type="PROSITE" id="PS50245">
    <property type="entry name" value="CAP_GLY_2"/>
    <property type="match status" value="1"/>
</dbReference>
<keyword evidence="3" id="KW-0143">Chaperone</keyword>
<dbReference type="Gene3D" id="1.25.40.10">
    <property type="entry name" value="Tetratricopeptide repeat domain"/>
    <property type="match status" value="1"/>
</dbReference>
<dbReference type="InterPro" id="IPR044244">
    <property type="entry name" value="TTC27/Emw1"/>
</dbReference>
<dbReference type="WBParaSite" id="maker-uti_cns_0006522-snap-gene-0.5-mRNA-1">
    <property type="protein sequence ID" value="maker-uti_cns_0006522-snap-gene-0.5-mRNA-1"/>
    <property type="gene ID" value="maker-uti_cns_0006522-snap-gene-0.5"/>
</dbReference>
<dbReference type="PANTHER" id="PTHR16193">
    <property type="entry name" value="TETRATRICOPEPTIDE REPEAT PROTEIN 27"/>
    <property type="match status" value="1"/>
</dbReference>
<dbReference type="Gene3D" id="3.10.20.90">
    <property type="entry name" value="Phosphatidylinositol 3-kinase Catalytic Subunit, Chain A, domain 1"/>
    <property type="match status" value="1"/>
</dbReference>
<dbReference type="InterPro" id="IPR019734">
    <property type="entry name" value="TPR_rpt"/>
</dbReference>
<feature type="repeat" description="TPR" evidence="5">
    <location>
        <begin position="756"/>
        <end position="789"/>
    </location>
</feature>
<dbReference type="Pfam" id="PF07719">
    <property type="entry name" value="TPR_2"/>
    <property type="match status" value="1"/>
</dbReference>
<dbReference type="InterPro" id="IPR000938">
    <property type="entry name" value="CAP-Gly_domain"/>
</dbReference>
<keyword evidence="2 5" id="KW-0802">TPR repeat</keyword>
<evidence type="ECO:0000256" key="2">
    <source>
        <dbReference type="ARBA" id="ARBA00022803"/>
    </source>
</evidence>
<dbReference type="SUPFAM" id="SSF74924">
    <property type="entry name" value="Cap-Gly domain"/>
    <property type="match status" value="1"/>
</dbReference>
<evidence type="ECO:0000313" key="7">
    <source>
        <dbReference type="Proteomes" id="UP000095280"/>
    </source>
</evidence>
<feature type="domain" description="CAP-Gly" evidence="6">
    <location>
        <begin position="188"/>
        <end position="240"/>
    </location>
</feature>
<evidence type="ECO:0000256" key="3">
    <source>
        <dbReference type="ARBA" id="ARBA00023186"/>
    </source>
</evidence>
<dbReference type="GO" id="GO:0007021">
    <property type="term" value="P:tubulin complex assembly"/>
    <property type="evidence" value="ECO:0007669"/>
    <property type="project" value="InterPro"/>
</dbReference>
<dbReference type="SMART" id="SM01052">
    <property type="entry name" value="CAP_GLY"/>
    <property type="match status" value="1"/>
</dbReference>
<dbReference type="Pfam" id="PF01302">
    <property type="entry name" value="CAP_GLY"/>
    <property type="match status" value="1"/>
</dbReference>
<accession>A0A1I8HIY4</accession>
<comment type="similarity">
    <text evidence="4">Belongs to the TTC27 family.</text>
</comment>
<proteinExistence type="inferred from homology"/>
<evidence type="ECO:0000259" key="6">
    <source>
        <dbReference type="PROSITE" id="PS50245"/>
    </source>
</evidence>
<organism evidence="7 8">
    <name type="scientific">Macrostomum lignano</name>
    <dbReference type="NCBI Taxonomy" id="282301"/>
    <lineage>
        <taxon>Eukaryota</taxon>
        <taxon>Metazoa</taxon>
        <taxon>Spiralia</taxon>
        <taxon>Lophotrochozoa</taxon>
        <taxon>Platyhelminthes</taxon>
        <taxon>Rhabditophora</taxon>
        <taxon>Macrostomorpha</taxon>
        <taxon>Macrostomida</taxon>
        <taxon>Macrostomidae</taxon>
        <taxon>Macrostomum</taxon>
    </lineage>
</organism>
<dbReference type="PROSITE" id="PS50005">
    <property type="entry name" value="TPR"/>
    <property type="match status" value="2"/>
</dbReference>
<dbReference type="InterPro" id="IPR013105">
    <property type="entry name" value="TPR_2"/>
</dbReference>
<dbReference type="Gene3D" id="2.30.30.190">
    <property type="entry name" value="CAP Gly-rich-like domain"/>
    <property type="match status" value="1"/>
</dbReference>
<dbReference type="AlphaFoldDB" id="A0A1I8HIY4"/>
<evidence type="ECO:0000313" key="8">
    <source>
        <dbReference type="WBParaSite" id="maker-uti_cns_0006522-snap-gene-0.5-mRNA-1"/>
    </source>
</evidence>
<feature type="repeat" description="TPR" evidence="5">
    <location>
        <begin position="824"/>
        <end position="857"/>
    </location>
</feature>
<evidence type="ECO:0000256" key="5">
    <source>
        <dbReference type="PROSITE-ProRule" id="PRU00339"/>
    </source>
</evidence>
<protein>
    <submittedName>
        <fullName evidence="8">TPR_REGION domain-containing protein</fullName>
    </submittedName>
</protein>
<dbReference type="CDD" id="cd01789">
    <property type="entry name" value="Ubl_TBCB"/>
    <property type="match status" value="1"/>
</dbReference>
<reference evidence="8" key="1">
    <citation type="submission" date="2016-11" db="UniProtKB">
        <authorList>
            <consortium name="WormBaseParasite"/>
        </authorList>
    </citation>
    <scope>IDENTIFICATION</scope>
</reference>